<dbReference type="EMBL" id="SPLM01000004">
    <property type="protein sequence ID" value="TMW67469.1"/>
    <property type="molecule type" value="Genomic_DNA"/>
</dbReference>
<protein>
    <submittedName>
        <fullName evidence="2">Uncharacterized protein</fullName>
    </submittedName>
</protein>
<feature type="coiled-coil region" evidence="1">
    <location>
        <begin position="526"/>
        <end position="553"/>
    </location>
</feature>
<organism evidence="2 3">
    <name type="scientific">Pythium oligandrum</name>
    <name type="common">Mycoparasitic fungus</name>
    <dbReference type="NCBI Taxonomy" id="41045"/>
    <lineage>
        <taxon>Eukaryota</taxon>
        <taxon>Sar</taxon>
        <taxon>Stramenopiles</taxon>
        <taxon>Oomycota</taxon>
        <taxon>Peronosporomycetes</taxon>
        <taxon>Pythiales</taxon>
        <taxon>Pythiaceae</taxon>
        <taxon>Pythium</taxon>
    </lineage>
</organism>
<gene>
    <name evidence="2" type="ORF">Poli38472_011089</name>
</gene>
<name>A0A8K1FNM1_PYTOL</name>
<comment type="caution">
    <text evidence="2">The sequence shown here is derived from an EMBL/GenBank/DDBJ whole genome shotgun (WGS) entry which is preliminary data.</text>
</comment>
<dbReference type="AlphaFoldDB" id="A0A8K1FNM1"/>
<keyword evidence="1" id="KW-0175">Coiled coil</keyword>
<evidence type="ECO:0000313" key="3">
    <source>
        <dbReference type="Proteomes" id="UP000794436"/>
    </source>
</evidence>
<dbReference type="OrthoDB" id="69196at2759"/>
<reference evidence="2" key="1">
    <citation type="submission" date="2019-03" db="EMBL/GenBank/DDBJ databases">
        <title>Long read genome sequence of the mycoparasitic Pythium oligandrum ATCC 38472 isolated from sugarbeet rhizosphere.</title>
        <authorList>
            <person name="Gaulin E."/>
        </authorList>
    </citation>
    <scope>NUCLEOTIDE SEQUENCE</scope>
    <source>
        <strain evidence="2">ATCC 38472_TT</strain>
    </source>
</reference>
<keyword evidence="3" id="KW-1185">Reference proteome</keyword>
<proteinExistence type="predicted"/>
<sequence length="940" mass="108433">MQDAAWCRIPSSLVVSDREERDERVELSRFDQLKAAARRKRRRPTTPTSVVLAPISPQRQQQHASLPHALVPFPPLQLRVLERQTLVLNVHGEPTLGTEALLQYQEVPSPPRERPSPLHLPFVPRKCVAGDELALMPCHSLQYRLVPSLAAEQWREPIRDRNKNWAEDELNVLLMLATKDQCKMTRYTTQQTTFPRKWRRWESQKLHIHGGDTKPKISGVPGEVLLRNLGAMISESYCIVSIYGVGLYGRLYSEGLAVDRNGTQRHLRVEAYEPSISRRYVLLVTLSDLERVFVARPELLVAGKKHEMLKKVVSLLYFEYHASEDLPQLCLSAEEQLNAAAQRRLEREARLRWEEEQRLRALALLMRQPKRARHRVVCDTVRCHGQRLVVSIYQYPTQVRNFVVQAYHPSTSRTFSLSISVVEAARLAHVRTQPHQWTTEDKVVIAKGLLPLLELRGIKKRLKDEGSERMALGLRGEERMGAASDALVLRGATTEETKKTESMRKYMHDGEVTLHLTLQNQREAIHKEHRTTLNELSQQITQATATIMELEFRDQQLQEQIEEINSGKGVVIGAIDDSGDDKKRYQEQRRGYKAARKTIKDEKKTLQARLAGWQRDYQVTQEKERIDIERVEQQYDKGVTLLRQQAEHATMAQWWDASQRHPLPGMTSTRGNCQRTKHGRSLLTDDQFALLQVAGACKISSTGYRYTVFSIETDWFRVDFYDPRSSTCHSLRLMRLELIGLTKQQHEAQLQVPALAITSSEVLQKLQTLEQAYEDTRSAMNKLKALKKNIKKRQQAMLTLRENCKQQQKLRETYAPWDRIIRCLCERLTIQEHVVLDRCVYRANLSLVSVETRVGGQDDVGKMVDCDVRVTQTENTVEFRVDDPLTGETWTVLYPDSEELVKEFAVETQLEQQMHLEAIAMTLFLYSDEETGQRAVRLEE</sequence>
<evidence type="ECO:0000256" key="1">
    <source>
        <dbReference type="SAM" id="Coils"/>
    </source>
</evidence>
<accession>A0A8K1FNM1</accession>
<dbReference type="Proteomes" id="UP000794436">
    <property type="component" value="Unassembled WGS sequence"/>
</dbReference>
<evidence type="ECO:0000313" key="2">
    <source>
        <dbReference type="EMBL" id="TMW67469.1"/>
    </source>
</evidence>
<feature type="coiled-coil region" evidence="1">
    <location>
        <begin position="766"/>
        <end position="803"/>
    </location>
</feature>
<feature type="coiled-coil region" evidence="1">
    <location>
        <begin position="582"/>
        <end position="623"/>
    </location>
</feature>